<name>A0ACC2TVP1_9FUNG</name>
<keyword evidence="2" id="KW-1185">Reference proteome</keyword>
<gene>
    <name evidence="1" type="ORF">DSO57_1006842</name>
</gene>
<comment type="caution">
    <text evidence="1">The sequence shown here is derived from an EMBL/GenBank/DDBJ whole genome shotgun (WGS) entry which is preliminary data.</text>
</comment>
<dbReference type="EMBL" id="QTSX02002149">
    <property type="protein sequence ID" value="KAJ9078431.1"/>
    <property type="molecule type" value="Genomic_DNA"/>
</dbReference>
<organism evidence="1 2">
    <name type="scientific">Entomophthora muscae</name>
    <dbReference type="NCBI Taxonomy" id="34485"/>
    <lineage>
        <taxon>Eukaryota</taxon>
        <taxon>Fungi</taxon>
        <taxon>Fungi incertae sedis</taxon>
        <taxon>Zoopagomycota</taxon>
        <taxon>Entomophthoromycotina</taxon>
        <taxon>Entomophthoromycetes</taxon>
        <taxon>Entomophthorales</taxon>
        <taxon>Entomophthoraceae</taxon>
        <taxon>Entomophthora</taxon>
    </lineage>
</organism>
<proteinExistence type="predicted"/>
<reference evidence="1" key="1">
    <citation type="submission" date="2022-04" db="EMBL/GenBank/DDBJ databases">
        <title>Genome of the entomopathogenic fungus Entomophthora muscae.</title>
        <authorList>
            <person name="Elya C."/>
            <person name="Lovett B.R."/>
            <person name="Lee E."/>
            <person name="Macias A.M."/>
            <person name="Hajek A.E."/>
            <person name="De Bivort B.L."/>
            <person name="Kasson M.T."/>
            <person name="De Fine Licht H.H."/>
            <person name="Stajich J.E."/>
        </authorList>
    </citation>
    <scope>NUCLEOTIDE SEQUENCE</scope>
    <source>
        <strain evidence="1">Berkeley</strain>
    </source>
</reference>
<evidence type="ECO:0000313" key="2">
    <source>
        <dbReference type="Proteomes" id="UP001165960"/>
    </source>
</evidence>
<dbReference type="Proteomes" id="UP001165960">
    <property type="component" value="Unassembled WGS sequence"/>
</dbReference>
<accession>A0ACC2TVP1</accession>
<sequence length="68" mass="7002">MPLILAASLGDQQLQQLLTPSPQSSTPNPLHPFCKGIPGAPLVGLNSFADPWVAFGSFTGQETSPAGV</sequence>
<protein>
    <submittedName>
        <fullName evidence="1">Uncharacterized protein</fullName>
    </submittedName>
</protein>
<evidence type="ECO:0000313" key="1">
    <source>
        <dbReference type="EMBL" id="KAJ9078431.1"/>
    </source>
</evidence>